<dbReference type="AlphaFoldDB" id="A0A5B9Q8C9"/>
<dbReference type="KEGG" id="bgok:Pr1d_11890"/>
<evidence type="ECO:0000256" key="4">
    <source>
        <dbReference type="ARBA" id="ARBA00023295"/>
    </source>
</evidence>
<dbReference type="PANTHER" id="PTHR31451">
    <property type="match status" value="1"/>
</dbReference>
<dbReference type="PROSITE" id="PS50194">
    <property type="entry name" value="FILAMIN_REPEAT"/>
    <property type="match status" value="1"/>
</dbReference>
<dbReference type="GO" id="GO:0004553">
    <property type="term" value="F:hydrolase activity, hydrolyzing O-glycosyl compounds"/>
    <property type="evidence" value="ECO:0007669"/>
    <property type="project" value="InterPro"/>
</dbReference>
<dbReference type="InterPro" id="IPR045053">
    <property type="entry name" value="MAN-like"/>
</dbReference>
<protein>
    <recommendedName>
        <fullName evidence="2">mannan endo-1,4-beta-mannosidase</fullName>
        <ecNumber evidence="2">3.2.1.78</ecNumber>
    </recommendedName>
</protein>
<reference evidence="7 8" key="1">
    <citation type="submission" date="2019-08" db="EMBL/GenBank/DDBJ databases">
        <title>Deep-cultivation of Planctomycetes and their phenomic and genomic characterization uncovers novel biology.</title>
        <authorList>
            <person name="Wiegand S."/>
            <person name="Jogler M."/>
            <person name="Boedeker C."/>
            <person name="Pinto D."/>
            <person name="Vollmers J."/>
            <person name="Rivas-Marin E."/>
            <person name="Kohn T."/>
            <person name="Peeters S.H."/>
            <person name="Heuer A."/>
            <person name="Rast P."/>
            <person name="Oberbeckmann S."/>
            <person name="Bunk B."/>
            <person name="Jeske O."/>
            <person name="Meyerdierks A."/>
            <person name="Storesund J.E."/>
            <person name="Kallscheuer N."/>
            <person name="Luecker S."/>
            <person name="Lage O.M."/>
            <person name="Pohl T."/>
            <person name="Merkel B.J."/>
            <person name="Hornburger P."/>
            <person name="Mueller R.-W."/>
            <person name="Bruemmer F."/>
            <person name="Labrenz M."/>
            <person name="Spormann A.M."/>
            <person name="Op den Camp H."/>
            <person name="Overmann J."/>
            <person name="Amann R."/>
            <person name="Jetten M.S.M."/>
            <person name="Mascher T."/>
            <person name="Medema M.H."/>
            <person name="Devos D.P."/>
            <person name="Kaster A.-K."/>
            <person name="Ovreas L."/>
            <person name="Rohde M."/>
            <person name="Galperin M.Y."/>
            <person name="Jogler C."/>
        </authorList>
    </citation>
    <scope>NUCLEOTIDE SEQUENCE [LARGE SCALE GENOMIC DNA]</scope>
    <source>
        <strain evidence="7 8">Pr1d</strain>
    </source>
</reference>
<evidence type="ECO:0000256" key="1">
    <source>
        <dbReference type="ARBA" id="ARBA00001678"/>
    </source>
</evidence>
<dbReference type="OrthoDB" id="9802444at2"/>
<comment type="similarity">
    <text evidence="5">Belongs to the glycosyl hydrolase 5 (cellulase A) family.</text>
</comment>
<name>A0A5B9Q8C9_9BACT</name>
<keyword evidence="4 5" id="KW-0326">Glycosidase</keyword>
<evidence type="ECO:0000256" key="3">
    <source>
        <dbReference type="ARBA" id="ARBA00022801"/>
    </source>
</evidence>
<dbReference type="Gene3D" id="3.20.20.80">
    <property type="entry name" value="Glycosidases"/>
    <property type="match status" value="1"/>
</dbReference>
<accession>A0A5B9Q8C9</accession>
<comment type="catalytic activity">
    <reaction evidence="1">
        <text>Random hydrolysis of (1-&gt;4)-beta-D-mannosidic linkages in mannans, galactomannans and glucomannans.</text>
        <dbReference type="EC" id="3.2.1.78"/>
    </reaction>
</comment>
<feature type="domain" description="Glycoside hydrolase family 5" evidence="6">
    <location>
        <begin position="207"/>
        <end position="374"/>
    </location>
</feature>
<dbReference type="InterPro" id="IPR017868">
    <property type="entry name" value="Filamin/ABP280_repeat-like"/>
</dbReference>
<evidence type="ECO:0000256" key="5">
    <source>
        <dbReference type="RuleBase" id="RU361153"/>
    </source>
</evidence>
<gene>
    <name evidence="7" type="ORF">Pr1d_11890</name>
</gene>
<evidence type="ECO:0000313" key="7">
    <source>
        <dbReference type="EMBL" id="QEG33919.1"/>
    </source>
</evidence>
<evidence type="ECO:0000313" key="8">
    <source>
        <dbReference type="Proteomes" id="UP000323917"/>
    </source>
</evidence>
<dbReference type="EMBL" id="CP042913">
    <property type="protein sequence ID" value="QEG33919.1"/>
    <property type="molecule type" value="Genomic_DNA"/>
</dbReference>
<dbReference type="Proteomes" id="UP000323917">
    <property type="component" value="Chromosome"/>
</dbReference>
<evidence type="ECO:0000256" key="2">
    <source>
        <dbReference type="ARBA" id="ARBA00012706"/>
    </source>
</evidence>
<dbReference type="InterPro" id="IPR001547">
    <property type="entry name" value="Glyco_hydro_5"/>
</dbReference>
<dbReference type="InterPro" id="IPR017853">
    <property type="entry name" value="GH"/>
</dbReference>
<organism evidence="7 8">
    <name type="scientific">Bythopirellula goksoeyrii</name>
    <dbReference type="NCBI Taxonomy" id="1400387"/>
    <lineage>
        <taxon>Bacteria</taxon>
        <taxon>Pseudomonadati</taxon>
        <taxon>Planctomycetota</taxon>
        <taxon>Planctomycetia</taxon>
        <taxon>Pirellulales</taxon>
        <taxon>Lacipirellulaceae</taxon>
        <taxon>Bythopirellula</taxon>
    </lineage>
</organism>
<dbReference type="SUPFAM" id="SSF51445">
    <property type="entry name" value="(Trans)glycosidases"/>
    <property type="match status" value="1"/>
</dbReference>
<evidence type="ECO:0000259" key="6">
    <source>
        <dbReference type="Pfam" id="PF00150"/>
    </source>
</evidence>
<keyword evidence="8" id="KW-1185">Reference proteome</keyword>
<keyword evidence="3 5" id="KW-0378">Hydrolase</keyword>
<sequence>MWRIRNRSIVTKDKRAITFCAHNLRNQLEYPRFPLFLLCVVLLFQYSNLTIFAQDANKSVTLRLPQGQFERWSQLTFEIEFDLATEQTKRDLLDSANVEVIAIASNGEKIVLPAFTNQKDEARGLWHCRFTPREVGSYTAYALLNGESKAESVPVAFNVVEGSRKRGFLRANQKMPYFMRFDNQELFRGIGLNIGWEPRRRRHAEHTYDVLFPKLSDQGMNTVRTWMCPWNMPLEWDRELGDHNQDSLRRLDELLELAELNGIYINLVLGYHGELQTVSGSFPGNDRWKENPYNSKNGGPCNTPEEFFTNKEAITLYKRKLRHLVARIASHPHLLAWEFWNEVDHIQNRGPVSGAALVAWHKEMAEYLHEIDPYGHPITTSISVKAPDGLWEIDDIDLVMLHPYGKTDGLVKLLRQTNSKFGKPAVAGEFSYSWKSGDRSQAQKFKRELHLGLWRGMMSPTPILPLTWWWEFHDSQGDWKLYKPVAKFLACMTESNSKDWSDIAITASQESIESQCIRINGSLFVWVHNKGSLKAAESSIYFHEVPSGDYTMRLFDTLSGEFRELEQVQLEESNGTSSLSLPSIDPGQDMALIIER</sequence>
<dbReference type="EC" id="3.2.1.78" evidence="2"/>
<proteinExistence type="inferred from homology"/>
<dbReference type="GO" id="GO:0000272">
    <property type="term" value="P:polysaccharide catabolic process"/>
    <property type="evidence" value="ECO:0007669"/>
    <property type="project" value="InterPro"/>
</dbReference>
<dbReference type="Pfam" id="PF00150">
    <property type="entry name" value="Cellulase"/>
    <property type="match status" value="1"/>
</dbReference>